<comment type="caution">
    <text evidence="4">The sequence shown here is derived from an EMBL/GenBank/DDBJ whole genome shotgun (WGS) entry which is preliminary data.</text>
</comment>
<dbReference type="Gene3D" id="3.40.50.1580">
    <property type="entry name" value="Nucleoside phosphorylase domain"/>
    <property type="match status" value="1"/>
</dbReference>
<evidence type="ECO:0000256" key="1">
    <source>
        <dbReference type="SAM" id="MobiDB-lite"/>
    </source>
</evidence>
<dbReference type="InterPro" id="IPR000845">
    <property type="entry name" value="Nucleoside_phosphorylase_d"/>
</dbReference>
<evidence type="ECO:0000259" key="2">
    <source>
        <dbReference type="Pfam" id="PF01048"/>
    </source>
</evidence>
<proteinExistence type="predicted"/>
<organism evidence="4 5">
    <name type="scientific">Bombardia bombarda</name>
    <dbReference type="NCBI Taxonomy" id="252184"/>
    <lineage>
        <taxon>Eukaryota</taxon>
        <taxon>Fungi</taxon>
        <taxon>Dikarya</taxon>
        <taxon>Ascomycota</taxon>
        <taxon>Pezizomycotina</taxon>
        <taxon>Sordariomycetes</taxon>
        <taxon>Sordariomycetidae</taxon>
        <taxon>Sordariales</taxon>
        <taxon>Lasiosphaeriaceae</taxon>
        <taxon>Bombardia</taxon>
    </lineage>
</organism>
<sequence>MLPSQSPGWNGLQALRSHLSDRLARFIRRANSRGRPDKRPDRLQNNAAFFEADLRYILNTALVIAPLSPSDFDSMDQMAHDLLASLNAMVNHNLLASLQGLDEDEPDYMFHSFEGRASPPAYSQAVPVTYSIATLDDDYPNLSLLVDFLGKTAPERFNLVVGPPDSALFHLSDGPFGEAAIERAVRWRAFLERLVNEAHTPEDVYSSFIHQTQLPVEDSAQQTGDDVSEKRASILLNAIFSEFRRRDCGETHEIRLKVSDEWYTKPAHEPALDMFVSGCPDRSIWQEARIEHECEDKEIKESMCNILQRARERGKKLYLFVDGPGFFDISDRMQSSSEPSSGTMITESLTLSELFDQKAFRRMSPSDYLDGKTEKIYSTQEKALLALTLARCLMDFIDQDLDLASYTWKPESIYFPRSSDSHLTTYLLLRPKPFGHVPLELLKSIGPGNPVLLAFAKLLLEIDFGEKIQMDIQPESSANAQKWGQLCAFVDNAEKNGNSDYLRAVEGCLYLHMGMPRHQHQQTASAASKLLRKAIHEKVVRYLELIVHPQTSKRKRRDSTSELPLAKKTLIPYENPEETPPSPDRRDKFEIAILCALPREYNAVSLLIDEFYDEDGDCYGRAVGDKNVYTTGRIGKFHVVLVLLSNMGKVSATGAAASLRSSYPQLRIALVIGICGGVPRSEAVEELILGDVVISKTIVQYDLGRQYADGFMIRDTVEDRLGRPDRNISNLLALFETDRGRMKLEERTATFLEDIQNSTGGRKYLYPGPTRDILFQPSYQHRHHHPLSMQCTCAKHQEASNYVCEKSRELSCEVLGCETKYLVPRERLTAKSGLDPKAAQAPSIFVGRVGSGDKLMKFGLERDRIAEENGILAFEMEGTGVWDQLPSIVIKGVCDYADSHKNKLWQNFAAATAASAAKALLERYPKTDKSC</sequence>
<evidence type="ECO:0000259" key="3">
    <source>
        <dbReference type="Pfam" id="PF24476"/>
    </source>
</evidence>
<dbReference type="AlphaFoldDB" id="A0AA39XM20"/>
<dbReference type="InterPro" id="IPR035994">
    <property type="entry name" value="Nucleoside_phosphorylase_sf"/>
</dbReference>
<dbReference type="GO" id="GO:0003824">
    <property type="term" value="F:catalytic activity"/>
    <property type="evidence" value="ECO:0007669"/>
    <property type="project" value="InterPro"/>
</dbReference>
<dbReference type="Pfam" id="PF24476">
    <property type="entry name" value="DUF7580"/>
    <property type="match status" value="1"/>
</dbReference>
<evidence type="ECO:0000313" key="5">
    <source>
        <dbReference type="Proteomes" id="UP001174934"/>
    </source>
</evidence>
<feature type="domain" description="Nucleoside phosphorylase" evidence="2">
    <location>
        <begin position="590"/>
        <end position="707"/>
    </location>
</feature>
<dbReference type="PANTHER" id="PTHR46082">
    <property type="entry name" value="ATP/GTP-BINDING PROTEIN-RELATED"/>
    <property type="match status" value="1"/>
</dbReference>
<reference evidence="4" key="1">
    <citation type="submission" date="2023-06" db="EMBL/GenBank/DDBJ databases">
        <title>Genome-scale phylogeny and comparative genomics of the fungal order Sordariales.</title>
        <authorList>
            <consortium name="Lawrence Berkeley National Laboratory"/>
            <person name="Hensen N."/>
            <person name="Bonometti L."/>
            <person name="Westerberg I."/>
            <person name="Brannstrom I.O."/>
            <person name="Guillou S."/>
            <person name="Cros-Aarteil S."/>
            <person name="Calhoun S."/>
            <person name="Haridas S."/>
            <person name="Kuo A."/>
            <person name="Mondo S."/>
            <person name="Pangilinan J."/>
            <person name="Riley R."/>
            <person name="LaButti K."/>
            <person name="Andreopoulos B."/>
            <person name="Lipzen A."/>
            <person name="Chen C."/>
            <person name="Yanf M."/>
            <person name="Daum C."/>
            <person name="Ng V."/>
            <person name="Clum A."/>
            <person name="Steindorff A."/>
            <person name="Ohm R."/>
            <person name="Martin F."/>
            <person name="Silar P."/>
            <person name="Natvig D."/>
            <person name="Lalanne C."/>
            <person name="Gautier V."/>
            <person name="Ament-velasquez S.L."/>
            <person name="Kruys A."/>
            <person name="Hutchinson M.I."/>
            <person name="Powell A.J."/>
            <person name="Barry K."/>
            <person name="Miller A.N."/>
            <person name="Grigoriev I.V."/>
            <person name="Debuchy R."/>
            <person name="Gladieux P."/>
            <person name="Thoren M.H."/>
            <person name="Johannesson H."/>
        </authorList>
    </citation>
    <scope>NUCLEOTIDE SEQUENCE</scope>
    <source>
        <strain evidence="4">SMH3391-2</strain>
    </source>
</reference>
<dbReference type="Proteomes" id="UP001174934">
    <property type="component" value="Unassembled WGS sequence"/>
</dbReference>
<accession>A0AA39XM20</accession>
<dbReference type="InterPro" id="IPR053137">
    <property type="entry name" value="NLR-like"/>
</dbReference>
<protein>
    <recommendedName>
        <fullName evidence="6">Nucleoside phosphorylase domain-containing protein</fullName>
    </recommendedName>
</protein>
<feature type="domain" description="DUF7580" evidence="3">
    <location>
        <begin position="225"/>
        <end position="548"/>
    </location>
</feature>
<dbReference type="Pfam" id="PF01048">
    <property type="entry name" value="PNP_UDP_1"/>
    <property type="match status" value="1"/>
</dbReference>
<dbReference type="InterPro" id="IPR056002">
    <property type="entry name" value="DUF7580"/>
</dbReference>
<gene>
    <name evidence="4" type="ORF">B0T17DRAFT_587393</name>
</gene>
<dbReference type="SUPFAM" id="SSF53167">
    <property type="entry name" value="Purine and uridine phosphorylases"/>
    <property type="match status" value="1"/>
</dbReference>
<dbReference type="PANTHER" id="PTHR46082:SF6">
    <property type="entry name" value="AAA+ ATPASE DOMAIN-CONTAINING PROTEIN-RELATED"/>
    <property type="match status" value="1"/>
</dbReference>
<dbReference type="EMBL" id="JAULSR010000001">
    <property type="protein sequence ID" value="KAK0636130.1"/>
    <property type="molecule type" value="Genomic_DNA"/>
</dbReference>
<name>A0AA39XM20_9PEZI</name>
<feature type="region of interest" description="Disordered" evidence="1">
    <location>
        <begin position="553"/>
        <end position="585"/>
    </location>
</feature>
<keyword evidence="5" id="KW-1185">Reference proteome</keyword>
<evidence type="ECO:0008006" key="6">
    <source>
        <dbReference type="Google" id="ProtNLM"/>
    </source>
</evidence>
<dbReference type="GO" id="GO:0009116">
    <property type="term" value="P:nucleoside metabolic process"/>
    <property type="evidence" value="ECO:0007669"/>
    <property type="project" value="InterPro"/>
</dbReference>
<evidence type="ECO:0000313" key="4">
    <source>
        <dbReference type="EMBL" id="KAK0636130.1"/>
    </source>
</evidence>